<dbReference type="Gene3D" id="3.40.50.2000">
    <property type="entry name" value="Glycogen Phosphorylase B"/>
    <property type="match status" value="1"/>
</dbReference>
<comment type="caution">
    <text evidence="7">The sequence shown here is derived from an EMBL/GenBank/DDBJ whole genome shotgun (WGS) entry which is preliminary data.</text>
</comment>
<keyword evidence="3" id="KW-0256">Endoplasmic reticulum</keyword>
<dbReference type="NCBIfam" id="NF041549">
    <property type="entry name" value="PssD"/>
    <property type="match status" value="1"/>
</dbReference>
<keyword evidence="4 6" id="KW-1133">Transmembrane helix</keyword>
<reference evidence="7" key="1">
    <citation type="submission" date="2020-10" db="EMBL/GenBank/DDBJ databases">
        <authorList>
            <person name="Gilroy R."/>
        </authorList>
    </citation>
    <scope>NUCLEOTIDE SEQUENCE</scope>
    <source>
        <strain evidence="7">CHK195-15760</strain>
    </source>
</reference>
<evidence type="ECO:0000256" key="6">
    <source>
        <dbReference type="SAM" id="Phobius"/>
    </source>
</evidence>
<evidence type="ECO:0000256" key="5">
    <source>
        <dbReference type="ARBA" id="ARBA00023136"/>
    </source>
</evidence>
<proteinExistence type="predicted"/>
<sequence>MKKVLFIASTGGHLNELMQLKPLFQKYDYHIITEKDKMTENLKEEYKDRISYLHYGTRAHIVKYIFQFLANCFLTVFYYFKLRPKYIVTTGTHTAGPMCVLGKILGSKIIYIETFANRNTKTATGKLIYRFADLFIVQWEEMLELYPKAVLGGSIY</sequence>
<evidence type="ECO:0000313" key="7">
    <source>
        <dbReference type="EMBL" id="HIU52015.1"/>
    </source>
</evidence>
<evidence type="ECO:0000256" key="2">
    <source>
        <dbReference type="ARBA" id="ARBA00022692"/>
    </source>
</evidence>
<dbReference type="InterPro" id="IPR013969">
    <property type="entry name" value="Oligosacch_biosynth_Alg14"/>
</dbReference>
<dbReference type="EMBL" id="DVNH01000039">
    <property type="protein sequence ID" value="HIU52015.1"/>
    <property type="molecule type" value="Genomic_DNA"/>
</dbReference>
<dbReference type="SUPFAM" id="SSF53756">
    <property type="entry name" value="UDP-Glycosyltransferase/glycogen phosphorylase"/>
    <property type="match status" value="1"/>
</dbReference>
<feature type="transmembrane region" description="Helical" evidence="6">
    <location>
        <begin position="61"/>
        <end position="80"/>
    </location>
</feature>
<name>A0A9D1M191_9FIRM</name>
<evidence type="ECO:0000256" key="3">
    <source>
        <dbReference type="ARBA" id="ARBA00022824"/>
    </source>
</evidence>
<keyword evidence="2 6" id="KW-0812">Transmembrane</keyword>
<dbReference type="Pfam" id="PF08660">
    <property type="entry name" value="Alg14"/>
    <property type="match status" value="1"/>
</dbReference>
<evidence type="ECO:0000313" key="8">
    <source>
        <dbReference type="Proteomes" id="UP000824093"/>
    </source>
</evidence>
<gene>
    <name evidence="7" type="ORF">IAB70_05295</name>
</gene>
<dbReference type="GO" id="GO:0004577">
    <property type="term" value="F:N-acetylglucosaminyldiphosphodolichol N-acetylglucosaminyltransferase activity"/>
    <property type="evidence" value="ECO:0007669"/>
    <property type="project" value="TreeGrafter"/>
</dbReference>
<comment type="subcellular location">
    <subcellularLocation>
        <location evidence="1">Endoplasmic reticulum membrane</location>
        <topology evidence="1">Single-pass membrane protein</topology>
    </subcellularLocation>
</comment>
<dbReference type="PANTHER" id="PTHR12154">
    <property type="entry name" value="GLYCOSYL TRANSFERASE-RELATED"/>
    <property type="match status" value="1"/>
</dbReference>
<dbReference type="GO" id="GO:0006488">
    <property type="term" value="P:dolichol-linked oligosaccharide biosynthetic process"/>
    <property type="evidence" value="ECO:0007669"/>
    <property type="project" value="InterPro"/>
</dbReference>
<protein>
    <submittedName>
        <fullName evidence="7">Polysaccharide biosynthesis protein</fullName>
    </submittedName>
</protein>
<organism evidence="7 8">
    <name type="scientific">Candidatus Merdicola faecigallinarum</name>
    <dbReference type="NCBI Taxonomy" id="2840862"/>
    <lineage>
        <taxon>Bacteria</taxon>
        <taxon>Bacillati</taxon>
        <taxon>Bacillota</taxon>
        <taxon>Clostridia</taxon>
        <taxon>Candidatus Merdicola</taxon>
    </lineage>
</organism>
<evidence type="ECO:0000256" key="1">
    <source>
        <dbReference type="ARBA" id="ARBA00004389"/>
    </source>
</evidence>
<reference evidence="7" key="2">
    <citation type="journal article" date="2021" name="PeerJ">
        <title>Extensive microbial diversity within the chicken gut microbiome revealed by metagenomics and culture.</title>
        <authorList>
            <person name="Gilroy R."/>
            <person name="Ravi A."/>
            <person name="Getino M."/>
            <person name="Pursley I."/>
            <person name="Horton D.L."/>
            <person name="Alikhan N.F."/>
            <person name="Baker D."/>
            <person name="Gharbi K."/>
            <person name="Hall N."/>
            <person name="Watson M."/>
            <person name="Adriaenssens E.M."/>
            <person name="Foster-Nyarko E."/>
            <person name="Jarju S."/>
            <person name="Secka A."/>
            <person name="Antonio M."/>
            <person name="Oren A."/>
            <person name="Chaudhuri R.R."/>
            <person name="La Ragione R."/>
            <person name="Hildebrand F."/>
            <person name="Pallen M.J."/>
        </authorList>
    </citation>
    <scope>NUCLEOTIDE SEQUENCE</scope>
    <source>
        <strain evidence="7">CHK195-15760</strain>
    </source>
</reference>
<keyword evidence="5 6" id="KW-0472">Membrane</keyword>
<dbReference type="Proteomes" id="UP000824093">
    <property type="component" value="Unassembled WGS sequence"/>
</dbReference>
<evidence type="ECO:0000256" key="4">
    <source>
        <dbReference type="ARBA" id="ARBA00022989"/>
    </source>
</evidence>
<accession>A0A9D1M191</accession>
<dbReference type="AlphaFoldDB" id="A0A9D1M191"/>
<dbReference type="PANTHER" id="PTHR12154:SF4">
    <property type="entry name" value="UDP-N-ACETYLGLUCOSAMINE TRANSFERASE SUBUNIT ALG14 HOMOLOG"/>
    <property type="match status" value="1"/>
</dbReference>